<dbReference type="EMBL" id="PKPP01005373">
    <property type="protein sequence ID" value="PWA60345.1"/>
    <property type="molecule type" value="Genomic_DNA"/>
</dbReference>
<dbReference type="AlphaFoldDB" id="A0A2U1MGE4"/>
<dbReference type="OrthoDB" id="685795at2759"/>
<dbReference type="PANTHER" id="PTHR45287:SF4">
    <property type="entry name" value="OS03G0691500 PROTEIN"/>
    <property type="match status" value="1"/>
</dbReference>
<feature type="coiled-coil region" evidence="1">
    <location>
        <begin position="477"/>
        <end position="511"/>
    </location>
</feature>
<feature type="coiled-coil region" evidence="1">
    <location>
        <begin position="557"/>
        <end position="591"/>
    </location>
</feature>
<protein>
    <submittedName>
        <fullName evidence="3">Uncharacterized protein</fullName>
    </submittedName>
</protein>
<reference evidence="3 4" key="1">
    <citation type="journal article" date="2018" name="Mol. Plant">
        <title>The genome of Artemisia annua provides insight into the evolution of Asteraceae family and artemisinin biosynthesis.</title>
        <authorList>
            <person name="Shen Q."/>
            <person name="Zhang L."/>
            <person name="Liao Z."/>
            <person name="Wang S."/>
            <person name="Yan T."/>
            <person name="Shi P."/>
            <person name="Liu M."/>
            <person name="Fu X."/>
            <person name="Pan Q."/>
            <person name="Wang Y."/>
            <person name="Lv Z."/>
            <person name="Lu X."/>
            <person name="Zhang F."/>
            <person name="Jiang W."/>
            <person name="Ma Y."/>
            <person name="Chen M."/>
            <person name="Hao X."/>
            <person name="Li L."/>
            <person name="Tang Y."/>
            <person name="Lv G."/>
            <person name="Zhou Y."/>
            <person name="Sun X."/>
            <person name="Brodelius P.E."/>
            <person name="Rose J.K.C."/>
            <person name="Tang K."/>
        </authorList>
    </citation>
    <scope>NUCLEOTIDE SEQUENCE [LARGE SCALE GENOMIC DNA]</scope>
    <source>
        <strain evidence="4">cv. Huhao1</strain>
        <tissue evidence="3">Leaf</tissue>
    </source>
</reference>
<dbReference type="STRING" id="35608.A0A2U1MGE4"/>
<dbReference type="SUPFAM" id="SSF57997">
    <property type="entry name" value="Tropomyosin"/>
    <property type="match status" value="1"/>
</dbReference>
<gene>
    <name evidence="3" type="ORF">CTI12_AA382810</name>
</gene>
<dbReference type="Proteomes" id="UP000245207">
    <property type="component" value="Unassembled WGS sequence"/>
</dbReference>
<feature type="coiled-coil region" evidence="1">
    <location>
        <begin position="2"/>
        <end position="215"/>
    </location>
</feature>
<comment type="caution">
    <text evidence="3">The sequence shown here is derived from an EMBL/GenBank/DDBJ whole genome shotgun (WGS) entry which is preliminary data.</text>
</comment>
<evidence type="ECO:0000256" key="1">
    <source>
        <dbReference type="SAM" id="Coils"/>
    </source>
</evidence>
<sequence>MTEKVYEELDDAKAEIEKLKAEYSVKVDLCDNLKRSYNDQLKRIEELNLKLEKQAQEVEAKADEVYAAKQSVEDLQCKLKEKEDIIKKFTSTNDKLRVDLKSKLQECEEEKSKLVSSLEEANDKISDLEHKNRAFMDKIEVLREGIVSVSQKKCANESKIAKASQRMRETGDMYEKLEEEKVKLEEQFKWKNEQFKHLEEAHEKLRNTLREKEKEWDVEKCTYLDNMSALETKLDSQLKLSEVNRRRLGMCSQALGREENRSKDLDVQLAESNLRIEEIKSQLEEMTIKRDEDVGNLEKLLAEKECAFQELECKRGKLEEENRELVLSVKKNKDLANKRKEDIGNLEKLLAEKECAIQEMEGKRGKLEEENRELVLSLEENKDLIKQRDEDIGNLEKLLAENECVIQEMECKIGKLEEENRELVLSLKETKECNSSSIAKLQDKLTTLEQIHKECSHHSKDREAEWSSKMEKMVADLNSCTLELESKEARLKDITTELDDLNSLVLQLTMEKQESEIMVVATKSTLLEAKSKIDEENCNLVKVPAEIESVKSVEEKLVQTRSELMNVCDLLEKANEELAESYCEVNEFEFELQLWKSVAEKLKVDLELNHRMRKEVEDSLLSQVATEVNLKEDLEEKERRVNDLEKQLTELKEKSRLKLAKDNGAELEKWEQEWVTKELEAAILAQLESEKIHEHEKQSLNQLVEEKDQRISNLQNIMSSLEEEFDHSSASFSTQLAEMQAEMKLFHEAWEAIRTTVVLKEIEVQEKNLMIKELEKDLEKQTAFEKECLFSVEKLSSENENLVEIIRGVSDRIKKLSREDGQMMGTLRSIMSGFDENCGHLELKERFDPLKENSNCYQSPKRNIVETSPDGRSPLRALNN</sequence>
<proteinExistence type="predicted"/>
<organism evidence="3 4">
    <name type="scientific">Artemisia annua</name>
    <name type="common">Sweet wormwood</name>
    <dbReference type="NCBI Taxonomy" id="35608"/>
    <lineage>
        <taxon>Eukaryota</taxon>
        <taxon>Viridiplantae</taxon>
        <taxon>Streptophyta</taxon>
        <taxon>Embryophyta</taxon>
        <taxon>Tracheophyta</taxon>
        <taxon>Spermatophyta</taxon>
        <taxon>Magnoliopsida</taxon>
        <taxon>eudicotyledons</taxon>
        <taxon>Gunneridae</taxon>
        <taxon>Pentapetalae</taxon>
        <taxon>asterids</taxon>
        <taxon>campanulids</taxon>
        <taxon>Asterales</taxon>
        <taxon>Asteraceae</taxon>
        <taxon>Asteroideae</taxon>
        <taxon>Anthemideae</taxon>
        <taxon>Artemisiinae</taxon>
        <taxon>Artemisia</taxon>
    </lineage>
</organism>
<feature type="coiled-coil region" evidence="1">
    <location>
        <begin position="697"/>
        <end position="724"/>
    </location>
</feature>
<name>A0A2U1MGE4_ARTAN</name>
<feature type="coiled-coil region" evidence="1">
    <location>
        <begin position="269"/>
        <end position="426"/>
    </location>
</feature>
<dbReference type="InterPro" id="IPR040262">
    <property type="entry name" value="At4g38062-like"/>
</dbReference>
<feature type="coiled-coil region" evidence="1">
    <location>
        <begin position="757"/>
        <end position="819"/>
    </location>
</feature>
<evidence type="ECO:0000256" key="2">
    <source>
        <dbReference type="SAM" id="MobiDB-lite"/>
    </source>
</evidence>
<evidence type="ECO:0000313" key="3">
    <source>
        <dbReference type="EMBL" id="PWA60345.1"/>
    </source>
</evidence>
<feature type="coiled-coil region" evidence="1">
    <location>
        <begin position="627"/>
        <end position="661"/>
    </location>
</feature>
<dbReference type="PANTHER" id="PTHR45287">
    <property type="entry name" value="OS03G0691500 PROTEIN"/>
    <property type="match status" value="1"/>
</dbReference>
<keyword evidence="1" id="KW-0175">Coiled coil</keyword>
<accession>A0A2U1MGE4</accession>
<keyword evidence="4" id="KW-1185">Reference proteome</keyword>
<feature type="region of interest" description="Disordered" evidence="2">
    <location>
        <begin position="859"/>
        <end position="880"/>
    </location>
</feature>
<evidence type="ECO:0000313" key="4">
    <source>
        <dbReference type="Proteomes" id="UP000245207"/>
    </source>
</evidence>